<dbReference type="OrthoDB" id="2318810at2"/>
<gene>
    <name evidence="2" type="ORF">EXD82_04420</name>
</gene>
<feature type="domain" description="DUF4097" evidence="1">
    <location>
        <begin position="49"/>
        <end position="241"/>
    </location>
</feature>
<comment type="caution">
    <text evidence="2">The sequence shown here is derived from an EMBL/GenBank/DDBJ whole genome shotgun (WGS) entry which is preliminary data.</text>
</comment>
<dbReference type="Proteomes" id="UP000317863">
    <property type="component" value="Unassembled WGS sequence"/>
</dbReference>
<dbReference type="Pfam" id="PF13349">
    <property type="entry name" value="DUF4097"/>
    <property type="match status" value="1"/>
</dbReference>
<evidence type="ECO:0000313" key="3">
    <source>
        <dbReference type="Proteomes" id="UP000317863"/>
    </source>
</evidence>
<accession>A0A544QW01</accession>
<protein>
    <recommendedName>
        <fullName evidence="1">DUF4097 domain-containing protein</fullName>
    </recommendedName>
</protein>
<dbReference type="RefSeq" id="WP_142535703.1">
    <property type="nucleotide sequence ID" value="NZ_SGJB01000006.1"/>
</dbReference>
<dbReference type="InterPro" id="IPR025164">
    <property type="entry name" value="Toastrack_DUF4097"/>
</dbReference>
<proteinExistence type="predicted"/>
<dbReference type="AlphaFoldDB" id="A0A544QW01"/>
<sequence length="244" mass="27345">MIKKIVICMVAILILGIGLYTAGSKMDDNKNEITNVSKEEKSIKVEEFSNIDISSVDADVEISIGKDYSVKYNFDDQESIKNMEVNNNTLFIESDSEDLKIMYFTSEKDNRNKINITIPENKLLNSLKIDTVGGDISLKNIKYTSCNLDTTDGDVSALNTFGNEIKMDTVDGDCIYTGIANKNVYISSVEGDIKVDGKNYSIEANSSENIYYNSQKYQYEFIKNSKGPKMIIENVSGDIEIEDK</sequence>
<evidence type="ECO:0000313" key="2">
    <source>
        <dbReference type="EMBL" id="TQQ84873.1"/>
    </source>
</evidence>
<keyword evidence="3" id="KW-1185">Reference proteome</keyword>
<organism evidence="2 3">
    <name type="scientific">Peptacetobacter hominis</name>
    <dbReference type="NCBI Taxonomy" id="2743610"/>
    <lineage>
        <taxon>Bacteria</taxon>
        <taxon>Bacillati</taxon>
        <taxon>Bacillota</taxon>
        <taxon>Clostridia</taxon>
        <taxon>Peptostreptococcales</taxon>
        <taxon>Peptostreptococcaceae</taxon>
        <taxon>Peptacetobacter</taxon>
    </lineage>
</organism>
<reference evidence="2 3" key="1">
    <citation type="submission" date="2019-02" db="EMBL/GenBank/DDBJ databases">
        <title>Peptostreptococcaceae bacterium ZHW00191 nov., a new bacterium isolated from the human gut.</title>
        <authorList>
            <person name="Zhou H.-W."/>
            <person name="Chen X.-J."/>
        </authorList>
    </citation>
    <scope>NUCLEOTIDE SEQUENCE [LARGE SCALE GENOMIC DNA]</scope>
    <source>
        <strain evidence="2 3">ZHW00191</strain>
    </source>
</reference>
<evidence type="ECO:0000259" key="1">
    <source>
        <dbReference type="Pfam" id="PF13349"/>
    </source>
</evidence>
<dbReference type="EMBL" id="SGJB01000006">
    <property type="protein sequence ID" value="TQQ84873.1"/>
    <property type="molecule type" value="Genomic_DNA"/>
</dbReference>
<name>A0A544QW01_9FIRM</name>